<proteinExistence type="predicted"/>
<organism evidence="2">
    <name type="scientific">viral metagenome</name>
    <dbReference type="NCBI Taxonomy" id="1070528"/>
    <lineage>
        <taxon>unclassified sequences</taxon>
        <taxon>metagenomes</taxon>
        <taxon>organismal metagenomes</taxon>
    </lineage>
</organism>
<protein>
    <submittedName>
        <fullName evidence="2">Uncharacterized protein</fullName>
    </submittedName>
</protein>
<evidence type="ECO:0000313" key="2">
    <source>
        <dbReference type="EMBL" id="QJA69540.1"/>
    </source>
</evidence>
<sequence>MITINSDVTVTNLLSEGDIQKLEKDFNGPVNHNKIAHTPRSIRRFDEEKKKRMGFESK</sequence>
<name>A0A6M3JIH0_9ZZZZ</name>
<accession>A0A6M3JIH0</accession>
<reference evidence="2" key="1">
    <citation type="submission" date="2020-03" db="EMBL/GenBank/DDBJ databases">
        <title>The deep terrestrial virosphere.</title>
        <authorList>
            <person name="Holmfeldt K."/>
            <person name="Nilsson E."/>
            <person name="Simone D."/>
            <person name="Lopez-Fernandez M."/>
            <person name="Wu X."/>
            <person name="de Brujin I."/>
            <person name="Lundin D."/>
            <person name="Andersson A."/>
            <person name="Bertilsson S."/>
            <person name="Dopson M."/>
        </authorList>
    </citation>
    <scope>NUCLEOTIDE SEQUENCE</scope>
    <source>
        <strain evidence="2">MM415A04514</strain>
    </source>
</reference>
<gene>
    <name evidence="2" type="ORF">MM415A04514_0009</name>
</gene>
<dbReference type="EMBL" id="MT141714">
    <property type="protein sequence ID" value="QJA69540.1"/>
    <property type="molecule type" value="Genomic_DNA"/>
</dbReference>
<feature type="region of interest" description="Disordered" evidence="1">
    <location>
        <begin position="24"/>
        <end position="58"/>
    </location>
</feature>
<dbReference type="AlphaFoldDB" id="A0A6M3JIH0"/>
<feature type="compositionally biased region" description="Basic and acidic residues" evidence="1">
    <location>
        <begin position="43"/>
        <end position="58"/>
    </location>
</feature>
<evidence type="ECO:0000256" key="1">
    <source>
        <dbReference type="SAM" id="MobiDB-lite"/>
    </source>
</evidence>